<dbReference type="Proteomes" id="UP001164803">
    <property type="component" value="Chromosome"/>
</dbReference>
<keyword evidence="2" id="KW-0808">Transferase</keyword>
<evidence type="ECO:0000256" key="1">
    <source>
        <dbReference type="ARBA" id="ARBA00010688"/>
    </source>
</evidence>
<proteinExistence type="inferred from homology"/>
<dbReference type="PANTHER" id="PTHR43320">
    <property type="entry name" value="SUGAR KINASE"/>
    <property type="match status" value="1"/>
</dbReference>
<dbReference type="Gene3D" id="3.40.1190.20">
    <property type="match status" value="1"/>
</dbReference>
<sequence length="328" mass="35376">MERPTHVKPVLTFGEPLVVCVPHSRGSLSLVREFETDAAGAELNTAIGVARLGVPVSYAASVGADPFGEFIRRTLLAEGVNVDHLKQGKKGATGLFFKQWSGLMGDSQVFYYRSASPMAIGDWDTNQLFQGLRQSEFGWVHSTGITWMIGEKTREQAITLLHTAYDSQIPISFDVNLRLKLADLSAWKQTIGDLVPYVTWLLLGDTEAEALYGTSDARVVEEYVRGQGFRGAGVVLKEGARGATASQNGQVAHVDALQVHQIIDTVGAGDGFNAGWIAGMVNGWEIERALYLGAVVGAYAIASAGDSSGYPMLEEAMNHLDGRETIAR</sequence>
<dbReference type="GO" id="GO:0016301">
    <property type="term" value="F:kinase activity"/>
    <property type="evidence" value="ECO:0007669"/>
    <property type="project" value="UniProtKB-KW"/>
</dbReference>
<dbReference type="PANTHER" id="PTHR43320:SF2">
    <property type="entry name" value="2-DEHYDRO-3-DEOXYGLUCONOKINASE_2-DEHYDRO-3-DEOXYGALACTONOKINASE"/>
    <property type="match status" value="1"/>
</dbReference>
<comment type="similarity">
    <text evidence="1">Belongs to the carbohydrate kinase PfkB family.</text>
</comment>
<reference evidence="5" key="1">
    <citation type="submission" date="2022-08" db="EMBL/GenBank/DDBJ databases">
        <title>Alicyclobacillus dauci DSM2870, complete genome.</title>
        <authorList>
            <person name="Wang Q."/>
            <person name="Cai R."/>
            <person name="Wang Z."/>
        </authorList>
    </citation>
    <scope>NUCLEOTIDE SEQUENCE</scope>
    <source>
        <strain evidence="5">DSM 28700</strain>
    </source>
</reference>
<feature type="domain" description="Carbohydrate kinase PfkB" evidence="4">
    <location>
        <begin position="13"/>
        <end position="310"/>
    </location>
</feature>
<dbReference type="RefSeq" id="WP_268043336.1">
    <property type="nucleotide sequence ID" value="NZ_CP104064.1"/>
</dbReference>
<dbReference type="InterPro" id="IPR029056">
    <property type="entry name" value="Ribokinase-like"/>
</dbReference>
<evidence type="ECO:0000259" key="4">
    <source>
        <dbReference type="Pfam" id="PF00294"/>
    </source>
</evidence>
<name>A0ABY6Z000_9BACL</name>
<dbReference type="CDD" id="cd01166">
    <property type="entry name" value="KdgK"/>
    <property type="match status" value="1"/>
</dbReference>
<evidence type="ECO:0000313" key="6">
    <source>
        <dbReference type="Proteomes" id="UP001164803"/>
    </source>
</evidence>
<keyword evidence="6" id="KW-1185">Reference proteome</keyword>
<protein>
    <submittedName>
        <fullName evidence="5">Sugar kinase</fullName>
    </submittedName>
</protein>
<dbReference type="InterPro" id="IPR011611">
    <property type="entry name" value="PfkB_dom"/>
</dbReference>
<organism evidence="5 6">
    <name type="scientific">Alicyclobacillus dauci</name>
    <dbReference type="NCBI Taxonomy" id="1475485"/>
    <lineage>
        <taxon>Bacteria</taxon>
        <taxon>Bacillati</taxon>
        <taxon>Bacillota</taxon>
        <taxon>Bacilli</taxon>
        <taxon>Bacillales</taxon>
        <taxon>Alicyclobacillaceae</taxon>
        <taxon>Alicyclobacillus</taxon>
    </lineage>
</organism>
<evidence type="ECO:0000256" key="2">
    <source>
        <dbReference type="ARBA" id="ARBA00022679"/>
    </source>
</evidence>
<evidence type="ECO:0000313" key="5">
    <source>
        <dbReference type="EMBL" id="WAH36037.1"/>
    </source>
</evidence>
<dbReference type="SUPFAM" id="SSF53613">
    <property type="entry name" value="Ribokinase-like"/>
    <property type="match status" value="1"/>
</dbReference>
<gene>
    <name evidence="5" type="ORF">NZD86_17505</name>
</gene>
<evidence type="ECO:0000256" key="3">
    <source>
        <dbReference type="ARBA" id="ARBA00022777"/>
    </source>
</evidence>
<accession>A0ABY6Z000</accession>
<dbReference type="Pfam" id="PF00294">
    <property type="entry name" value="PfkB"/>
    <property type="match status" value="1"/>
</dbReference>
<dbReference type="EMBL" id="CP104064">
    <property type="protein sequence ID" value="WAH36037.1"/>
    <property type="molecule type" value="Genomic_DNA"/>
</dbReference>
<keyword evidence="3 5" id="KW-0418">Kinase</keyword>
<dbReference type="InterPro" id="IPR052700">
    <property type="entry name" value="Carb_kinase_PfkB-like"/>
</dbReference>